<name>S7QGV2_MYOBR</name>
<dbReference type="InterPro" id="IPR013320">
    <property type="entry name" value="ConA-like_dom_sf"/>
</dbReference>
<evidence type="ECO:0000313" key="5">
    <source>
        <dbReference type="Proteomes" id="UP000052978"/>
    </source>
</evidence>
<sequence length="120" mass="12716">QIQVFLLGDSRKRVLVRVERATVFSMEQENVLELANAYYLGGAPPDQLPPSLRQLFPSGGSVRGCIKGIKALGKYVDLKRLNTTGISAGCTADLLVSPPPTPASSPLSSRLAGALTVHSL</sequence>
<dbReference type="InterPro" id="IPR001791">
    <property type="entry name" value="Laminin_G"/>
</dbReference>
<dbReference type="eggNOG" id="KOG1836">
    <property type="taxonomic scope" value="Eukaryota"/>
</dbReference>
<organism evidence="4 5">
    <name type="scientific">Myotis brandtii</name>
    <name type="common">Brandt's bat</name>
    <dbReference type="NCBI Taxonomy" id="109478"/>
    <lineage>
        <taxon>Eukaryota</taxon>
        <taxon>Metazoa</taxon>
        <taxon>Chordata</taxon>
        <taxon>Craniata</taxon>
        <taxon>Vertebrata</taxon>
        <taxon>Euteleostomi</taxon>
        <taxon>Mammalia</taxon>
        <taxon>Eutheria</taxon>
        <taxon>Laurasiatheria</taxon>
        <taxon>Chiroptera</taxon>
        <taxon>Yangochiroptera</taxon>
        <taxon>Vespertilionidae</taxon>
        <taxon>Myotis</taxon>
    </lineage>
</organism>
<gene>
    <name evidence="4" type="ORF">D623_10000508</name>
</gene>
<feature type="non-terminal residue" evidence="4">
    <location>
        <position position="1"/>
    </location>
</feature>
<dbReference type="AlphaFoldDB" id="S7QGV2"/>
<keyword evidence="1" id="KW-0677">Repeat</keyword>
<feature type="domain" description="Laminin G" evidence="3">
    <location>
        <begin position="1"/>
        <end position="90"/>
    </location>
</feature>
<accession>S7QGV2</accession>
<dbReference type="SUPFAM" id="SSF49899">
    <property type="entry name" value="Concanavalin A-like lectins/glucanases"/>
    <property type="match status" value="1"/>
</dbReference>
<reference evidence="4 5" key="1">
    <citation type="journal article" date="2013" name="Nat. Commun.">
        <title>Genome analysis reveals insights into physiology and longevity of the Brandt's bat Myotis brandtii.</title>
        <authorList>
            <person name="Seim I."/>
            <person name="Fang X."/>
            <person name="Xiong Z."/>
            <person name="Lobanov A.V."/>
            <person name="Huang Z."/>
            <person name="Ma S."/>
            <person name="Feng Y."/>
            <person name="Turanov A.A."/>
            <person name="Zhu Y."/>
            <person name="Lenz T.L."/>
            <person name="Gerashchenko M.V."/>
            <person name="Fan D."/>
            <person name="Hee Yim S."/>
            <person name="Yao X."/>
            <person name="Jordan D."/>
            <person name="Xiong Y."/>
            <person name="Ma Y."/>
            <person name="Lyapunov A.N."/>
            <person name="Chen G."/>
            <person name="Kulakova O.I."/>
            <person name="Sun Y."/>
            <person name="Lee S.G."/>
            <person name="Bronson R.T."/>
            <person name="Moskalev A.A."/>
            <person name="Sunyaev S.R."/>
            <person name="Zhang G."/>
            <person name="Krogh A."/>
            <person name="Wang J."/>
            <person name="Gladyshev V.N."/>
        </authorList>
    </citation>
    <scope>NUCLEOTIDE SEQUENCE [LARGE SCALE GENOMIC DNA]</scope>
</reference>
<dbReference type="Proteomes" id="UP000052978">
    <property type="component" value="Unassembled WGS sequence"/>
</dbReference>
<keyword evidence="5" id="KW-1185">Reference proteome</keyword>
<evidence type="ECO:0000256" key="1">
    <source>
        <dbReference type="ARBA" id="ARBA00022737"/>
    </source>
</evidence>
<evidence type="ECO:0000313" key="4">
    <source>
        <dbReference type="EMBL" id="EPQ20712.1"/>
    </source>
</evidence>
<evidence type="ECO:0000256" key="2">
    <source>
        <dbReference type="PROSITE-ProRule" id="PRU00122"/>
    </source>
</evidence>
<dbReference type="EMBL" id="KE291539">
    <property type="protein sequence ID" value="EPQ20712.1"/>
    <property type="molecule type" value="Genomic_DNA"/>
</dbReference>
<evidence type="ECO:0000259" key="3">
    <source>
        <dbReference type="PROSITE" id="PS50025"/>
    </source>
</evidence>
<protein>
    <submittedName>
        <fullName evidence="4">Laminin subunit alpha-5</fullName>
    </submittedName>
</protein>
<dbReference type="PROSITE" id="PS50025">
    <property type="entry name" value="LAM_G_DOMAIN"/>
    <property type="match status" value="1"/>
</dbReference>
<proteinExistence type="predicted"/>
<dbReference type="Gene3D" id="2.60.120.200">
    <property type="match status" value="1"/>
</dbReference>
<comment type="caution">
    <text evidence="2">Lacks conserved residue(s) required for the propagation of feature annotation.</text>
</comment>